<reference evidence="13 14" key="1">
    <citation type="submission" date="2019-08" db="EMBL/GenBank/DDBJ databases">
        <title>The genome of the soybean aphid Biotype 1, its phylome, world population structure and adaptation to the North American continent.</title>
        <authorList>
            <person name="Giordano R."/>
            <person name="Donthu R.K."/>
            <person name="Hernandez A.G."/>
            <person name="Wright C.L."/>
            <person name="Zimin A.V."/>
        </authorList>
    </citation>
    <scope>NUCLEOTIDE SEQUENCE [LARGE SCALE GENOMIC DNA]</scope>
    <source>
        <tissue evidence="13">Whole aphids</tissue>
    </source>
</reference>
<keyword evidence="6" id="KW-0347">Helicase</keyword>
<dbReference type="GO" id="GO:0006303">
    <property type="term" value="P:double-strand break repair via nonhomologous end joining"/>
    <property type="evidence" value="ECO:0007669"/>
    <property type="project" value="InterPro"/>
</dbReference>
<dbReference type="Proteomes" id="UP000475862">
    <property type="component" value="Unassembled WGS sequence"/>
</dbReference>
<dbReference type="PANTHER" id="PTHR12604">
    <property type="entry name" value="KU AUTOANTIGEN DNA HELICASE"/>
    <property type="match status" value="1"/>
</dbReference>
<evidence type="ECO:0000256" key="11">
    <source>
        <dbReference type="ARBA" id="ARBA00023242"/>
    </source>
</evidence>
<dbReference type="InterPro" id="IPR006164">
    <property type="entry name" value="DNA_bd_Ku70/Ku80"/>
</dbReference>
<evidence type="ECO:0000313" key="14">
    <source>
        <dbReference type="Proteomes" id="UP000475862"/>
    </source>
</evidence>
<dbReference type="SUPFAM" id="SSF101420">
    <property type="entry name" value="C-terminal domain of Ku80"/>
    <property type="match status" value="1"/>
</dbReference>
<name>A0A6G0TJE3_APHGL</name>
<keyword evidence="10" id="KW-0234">DNA repair</keyword>
<dbReference type="GO" id="GO:0003684">
    <property type="term" value="F:damaged DNA binding"/>
    <property type="evidence" value="ECO:0007669"/>
    <property type="project" value="InterPro"/>
</dbReference>
<evidence type="ECO:0000256" key="10">
    <source>
        <dbReference type="ARBA" id="ARBA00023204"/>
    </source>
</evidence>
<dbReference type="InterPro" id="IPR014893">
    <property type="entry name" value="Ku_PK_bind"/>
</dbReference>
<evidence type="ECO:0000256" key="1">
    <source>
        <dbReference type="ARBA" id="ARBA00004123"/>
    </source>
</evidence>
<dbReference type="SUPFAM" id="SSF100939">
    <property type="entry name" value="SPOC domain-like"/>
    <property type="match status" value="1"/>
</dbReference>
<dbReference type="OrthoDB" id="30826at2759"/>
<keyword evidence="5" id="KW-0378">Hydrolase</keyword>
<evidence type="ECO:0000256" key="9">
    <source>
        <dbReference type="ARBA" id="ARBA00023172"/>
    </source>
</evidence>
<comment type="caution">
    <text evidence="13">The sequence shown here is derived from an EMBL/GenBank/DDBJ whole genome shotgun (WGS) entry which is preliminary data.</text>
</comment>
<dbReference type="Pfam" id="PF03731">
    <property type="entry name" value="Ku_N"/>
    <property type="match status" value="1"/>
</dbReference>
<feature type="domain" description="Ku" evidence="12">
    <location>
        <begin position="269"/>
        <end position="414"/>
    </location>
</feature>
<dbReference type="SMART" id="SM00559">
    <property type="entry name" value="Ku78"/>
    <property type="match status" value="1"/>
</dbReference>
<proteinExistence type="inferred from homology"/>
<evidence type="ECO:0000256" key="5">
    <source>
        <dbReference type="ARBA" id="ARBA00022801"/>
    </source>
</evidence>
<dbReference type="InterPro" id="IPR036465">
    <property type="entry name" value="vWFA_dom_sf"/>
</dbReference>
<organism evidence="13 14">
    <name type="scientific">Aphis glycines</name>
    <name type="common">Soybean aphid</name>
    <dbReference type="NCBI Taxonomy" id="307491"/>
    <lineage>
        <taxon>Eukaryota</taxon>
        <taxon>Metazoa</taxon>
        <taxon>Ecdysozoa</taxon>
        <taxon>Arthropoda</taxon>
        <taxon>Hexapoda</taxon>
        <taxon>Insecta</taxon>
        <taxon>Pterygota</taxon>
        <taxon>Neoptera</taxon>
        <taxon>Paraneoptera</taxon>
        <taxon>Hemiptera</taxon>
        <taxon>Sternorrhyncha</taxon>
        <taxon>Aphidomorpha</taxon>
        <taxon>Aphidoidea</taxon>
        <taxon>Aphididae</taxon>
        <taxon>Aphidini</taxon>
        <taxon>Aphis</taxon>
        <taxon>Aphis</taxon>
    </lineage>
</organism>
<gene>
    <name evidence="13" type="ORF">AGLY_008719</name>
</gene>
<evidence type="ECO:0000256" key="8">
    <source>
        <dbReference type="ARBA" id="ARBA00023125"/>
    </source>
</evidence>
<keyword evidence="3" id="KW-0547">Nucleotide-binding</keyword>
<dbReference type="EMBL" id="VYZN01000030">
    <property type="protein sequence ID" value="KAE9533983.1"/>
    <property type="molecule type" value="Genomic_DNA"/>
</dbReference>
<sequence length="676" mass="77383">MAAINKKEAIVLAIDVGKSSLQLDSDGKTYFEKSKFCVSMILKRKIFAESKDYLALILFGSSHTNNHLSHKGCYDNIEIVTSLGIVTWDLVKHINSLSSADITPSNWLNTLVLAADILKKETEEKIFKELQIVMFSNLEADVSFDKLNIIASCLKTQNINLTIVGKHCEVLSLNPKLETFIMETEATAVNFNSVLPKLSHYKQKEVTPRAWNIPLSFGNVFNIRVCGYKKIDESAKSLKWLLCKNYDTEDSITAMKKHTTYFYIENSEQIQVDREDIIDGFRFGDTIIPVSNLDTDAYSYKSGPRCLQVLGFTKAKNIQRSFLMDGGSYIFKPHKEDIVPFKVIFNAMVEREELMIVRKIYLNNCLPTIGAMFPQREDTENTEHTPNILHYFVCVNLPFAEDEHLFKLPSLKSFKPNCEENNAVRNLIDAMDLDKDGNELFMPENTHDPELQYVYDCIAQKAINPNKLLTKTIPEPIQSLLNPPKRIMEKSKQTINEIIKIFSLQQEKYEKCLVEDNNILQFDCDEETDFSKQCVITAFSPIEDFNKLLKNGFNSVIVCENMKHITLDLIESSTSMEDLEKPALNLKVLREFYINNNDIKSYNNLMYLVKDSVLISGKEGMWSQFVDSGIGLITNQEIEISDISQELSEQFMKHEVLQDVTAEFIIDDDDPLKEFL</sequence>
<dbReference type="InterPro" id="IPR024193">
    <property type="entry name" value="Ku80"/>
</dbReference>
<keyword evidence="9" id="KW-0233">DNA recombination</keyword>
<dbReference type="GO" id="GO:0006310">
    <property type="term" value="P:DNA recombination"/>
    <property type="evidence" value="ECO:0007669"/>
    <property type="project" value="UniProtKB-KW"/>
</dbReference>
<keyword evidence="4" id="KW-0227">DNA damage</keyword>
<dbReference type="Gene3D" id="2.40.290.10">
    <property type="match status" value="1"/>
</dbReference>
<accession>A0A6G0TJE3</accession>
<dbReference type="GO" id="GO:0000723">
    <property type="term" value="P:telomere maintenance"/>
    <property type="evidence" value="ECO:0007669"/>
    <property type="project" value="InterPro"/>
</dbReference>
<dbReference type="InterPro" id="IPR016194">
    <property type="entry name" value="SPOC-like_C_dom_sf"/>
</dbReference>
<keyword evidence="11" id="KW-0539">Nucleus</keyword>
<evidence type="ECO:0000313" key="13">
    <source>
        <dbReference type="EMBL" id="KAE9533983.1"/>
    </source>
</evidence>
<dbReference type="GO" id="GO:0016787">
    <property type="term" value="F:hydrolase activity"/>
    <property type="evidence" value="ECO:0007669"/>
    <property type="project" value="UniProtKB-KW"/>
</dbReference>
<dbReference type="GO" id="GO:0005524">
    <property type="term" value="F:ATP binding"/>
    <property type="evidence" value="ECO:0007669"/>
    <property type="project" value="UniProtKB-KW"/>
</dbReference>
<evidence type="ECO:0000256" key="3">
    <source>
        <dbReference type="ARBA" id="ARBA00022741"/>
    </source>
</evidence>
<keyword evidence="8" id="KW-0238">DNA-binding</keyword>
<dbReference type="Pfam" id="PF02735">
    <property type="entry name" value="Ku"/>
    <property type="match status" value="1"/>
</dbReference>
<dbReference type="GO" id="GO:0042162">
    <property type="term" value="F:telomeric DNA binding"/>
    <property type="evidence" value="ECO:0007669"/>
    <property type="project" value="InterPro"/>
</dbReference>
<dbReference type="Gene3D" id="1.25.40.240">
    <property type="entry name" value="Ku, C-terminal domain"/>
    <property type="match status" value="1"/>
</dbReference>
<comment type="subcellular location">
    <subcellularLocation>
        <location evidence="1">Nucleus</location>
    </subcellularLocation>
</comment>
<evidence type="ECO:0000256" key="2">
    <source>
        <dbReference type="ARBA" id="ARBA00007726"/>
    </source>
</evidence>
<evidence type="ECO:0000256" key="4">
    <source>
        <dbReference type="ARBA" id="ARBA00022763"/>
    </source>
</evidence>
<dbReference type="GO" id="GO:0003690">
    <property type="term" value="F:double-stranded DNA binding"/>
    <property type="evidence" value="ECO:0007669"/>
    <property type="project" value="TreeGrafter"/>
</dbReference>
<dbReference type="GO" id="GO:0043564">
    <property type="term" value="C:Ku70:Ku80 complex"/>
    <property type="evidence" value="ECO:0007669"/>
    <property type="project" value="InterPro"/>
</dbReference>
<comment type="similarity">
    <text evidence="2">Belongs to the ku80 family.</text>
</comment>
<evidence type="ECO:0000259" key="12">
    <source>
        <dbReference type="SMART" id="SM00559"/>
    </source>
</evidence>
<protein>
    <recommendedName>
        <fullName evidence="12">Ku domain-containing protein</fullName>
    </recommendedName>
</protein>
<dbReference type="GO" id="GO:0004386">
    <property type="term" value="F:helicase activity"/>
    <property type="evidence" value="ECO:0007669"/>
    <property type="project" value="UniProtKB-KW"/>
</dbReference>
<dbReference type="InterPro" id="IPR036494">
    <property type="entry name" value="Ku_C_sf"/>
</dbReference>
<dbReference type="InterPro" id="IPR005161">
    <property type="entry name" value="Ku_N"/>
</dbReference>
<keyword evidence="7" id="KW-0067">ATP-binding</keyword>
<dbReference type="Pfam" id="PF08785">
    <property type="entry name" value="Ku_PK_bind"/>
    <property type="match status" value="1"/>
</dbReference>
<evidence type="ECO:0000256" key="7">
    <source>
        <dbReference type="ARBA" id="ARBA00022840"/>
    </source>
</evidence>
<dbReference type="Gene3D" id="3.40.50.410">
    <property type="entry name" value="von Willebrand factor, type A domain"/>
    <property type="match status" value="1"/>
</dbReference>
<evidence type="ECO:0000256" key="6">
    <source>
        <dbReference type="ARBA" id="ARBA00022806"/>
    </source>
</evidence>
<dbReference type="Gene3D" id="1.10.1600.10">
    <property type="match status" value="1"/>
</dbReference>
<dbReference type="AlphaFoldDB" id="A0A6G0TJE3"/>
<dbReference type="SUPFAM" id="SSF53300">
    <property type="entry name" value="vWA-like"/>
    <property type="match status" value="1"/>
</dbReference>
<dbReference type="PANTHER" id="PTHR12604:SF4">
    <property type="entry name" value="X-RAY REPAIR CROSS-COMPLEMENTING PROTEIN 5"/>
    <property type="match status" value="1"/>
</dbReference>
<dbReference type="CDD" id="cd00873">
    <property type="entry name" value="KU80"/>
    <property type="match status" value="1"/>
</dbReference>
<keyword evidence="14" id="KW-1185">Reference proteome</keyword>